<sequence>MNLTELAQRLKRVRLQRGLTLEQVATQAGLSRGWLSKVENFRLTPSLPALSEIASVLDVSLSELFEGLEAEPGLVVVRSDQRVEYRRDEPVSKIRYASLAHARPKRSMDPFLLKVPVEDDREKLPHKGEEFLYVLSGQARLDYGDDSHELNPGDSVYFDGEVPHRVVCRDGEECEVLVVFHDVGGEASDHIVADEVAEDA</sequence>
<dbReference type="CDD" id="cd02209">
    <property type="entry name" value="cupin_XRE_C"/>
    <property type="match status" value="1"/>
</dbReference>
<dbReference type="EMBL" id="SJPZ01000001">
    <property type="protein sequence ID" value="TWU66216.1"/>
    <property type="molecule type" value="Genomic_DNA"/>
</dbReference>
<dbReference type="OrthoDB" id="9814553at2"/>
<feature type="domain" description="HTH cro/C1-type" evidence="2">
    <location>
        <begin position="10"/>
        <end position="64"/>
    </location>
</feature>
<accession>A0A5C6FV22</accession>
<dbReference type="InterPro" id="IPR014710">
    <property type="entry name" value="RmlC-like_jellyroll"/>
</dbReference>
<dbReference type="Gene3D" id="2.60.120.10">
    <property type="entry name" value="Jelly Rolls"/>
    <property type="match status" value="1"/>
</dbReference>
<reference evidence="3 4" key="1">
    <citation type="submission" date="2019-02" db="EMBL/GenBank/DDBJ databases">
        <title>Deep-cultivation of Planctomycetes and their phenomic and genomic characterization uncovers novel biology.</title>
        <authorList>
            <person name="Wiegand S."/>
            <person name="Jogler M."/>
            <person name="Boedeker C."/>
            <person name="Pinto D."/>
            <person name="Vollmers J."/>
            <person name="Rivas-Marin E."/>
            <person name="Kohn T."/>
            <person name="Peeters S.H."/>
            <person name="Heuer A."/>
            <person name="Rast P."/>
            <person name="Oberbeckmann S."/>
            <person name="Bunk B."/>
            <person name="Jeske O."/>
            <person name="Meyerdierks A."/>
            <person name="Storesund J.E."/>
            <person name="Kallscheuer N."/>
            <person name="Luecker S."/>
            <person name="Lage O.M."/>
            <person name="Pohl T."/>
            <person name="Merkel B.J."/>
            <person name="Hornburger P."/>
            <person name="Mueller R.-W."/>
            <person name="Bruemmer F."/>
            <person name="Labrenz M."/>
            <person name="Spormann A.M."/>
            <person name="Op Den Camp H."/>
            <person name="Overmann J."/>
            <person name="Amann R."/>
            <person name="Jetten M.S.M."/>
            <person name="Mascher T."/>
            <person name="Medema M.H."/>
            <person name="Devos D.P."/>
            <person name="Kaster A.-K."/>
            <person name="Ovreas L."/>
            <person name="Rohde M."/>
            <person name="Galperin M.Y."/>
            <person name="Jogler C."/>
        </authorList>
    </citation>
    <scope>NUCLEOTIDE SEQUENCE [LARGE SCALE GENOMIC DNA]</scope>
    <source>
        <strain evidence="3 4">V7</strain>
    </source>
</reference>
<dbReference type="InterPro" id="IPR050807">
    <property type="entry name" value="TransReg_Diox_bact_type"/>
</dbReference>
<evidence type="ECO:0000259" key="2">
    <source>
        <dbReference type="PROSITE" id="PS50943"/>
    </source>
</evidence>
<dbReference type="Pfam" id="PF13560">
    <property type="entry name" value="HTH_31"/>
    <property type="match status" value="1"/>
</dbReference>
<name>A0A5C6FV22_9PLAN</name>
<evidence type="ECO:0000256" key="1">
    <source>
        <dbReference type="ARBA" id="ARBA00023125"/>
    </source>
</evidence>
<dbReference type="InterPro" id="IPR011051">
    <property type="entry name" value="RmlC_Cupin_sf"/>
</dbReference>
<gene>
    <name evidence="3" type="primary">puuR</name>
    <name evidence="3" type="ORF">V7x_17760</name>
</gene>
<dbReference type="Pfam" id="PF07883">
    <property type="entry name" value="Cupin_2"/>
    <property type="match status" value="1"/>
</dbReference>
<dbReference type="Proteomes" id="UP000316476">
    <property type="component" value="Unassembled WGS sequence"/>
</dbReference>
<dbReference type="SMART" id="SM00530">
    <property type="entry name" value="HTH_XRE"/>
    <property type="match status" value="1"/>
</dbReference>
<proteinExistence type="predicted"/>
<dbReference type="CDD" id="cd00093">
    <property type="entry name" value="HTH_XRE"/>
    <property type="match status" value="1"/>
</dbReference>
<dbReference type="PANTHER" id="PTHR46797:SF1">
    <property type="entry name" value="METHYLPHOSPHONATE SYNTHASE"/>
    <property type="match status" value="1"/>
</dbReference>
<evidence type="ECO:0000313" key="3">
    <source>
        <dbReference type="EMBL" id="TWU66216.1"/>
    </source>
</evidence>
<dbReference type="GO" id="GO:0005829">
    <property type="term" value="C:cytosol"/>
    <property type="evidence" value="ECO:0007669"/>
    <property type="project" value="TreeGrafter"/>
</dbReference>
<dbReference type="InterPro" id="IPR013096">
    <property type="entry name" value="Cupin_2"/>
</dbReference>
<keyword evidence="1" id="KW-0238">DNA-binding</keyword>
<dbReference type="PROSITE" id="PS50943">
    <property type="entry name" value="HTH_CROC1"/>
    <property type="match status" value="1"/>
</dbReference>
<dbReference type="SUPFAM" id="SSF47413">
    <property type="entry name" value="lambda repressor-like DNA-binding domains"/>
    <property type="match status" value="1"/>
</dbReference>
<evidence type="ECO:0000313" key="4">
    <source>
        <dbReference type="Proteomes" id="UP000316476"/>
    </source>
</evidence>
<dbReference type="SUPFAM" id="SSF51182">
    <property type="entry name" value="RmlC-like cupins"/>
    <property type="match status" value="1"/>
</dbReference>
<dbReference type="AlphaFoldDB" id="A0A5C6FV22"/>
<dbReference type="PANTHER" id="PTHR46797">
    <property type="entry name" value="HTH-TYPE TRANSCRIPTIONAL REGULATOR"/>
    <property type="match status" value="1"/>
</dbReference>
<dbReference type="Gene3D" id="1.10.260.40">
    <property type="entry name" value="lambda repressor-like DNA-binding domains"/>
    <property type="match status" value="1"/>
</dbReference>
<dbReference type="GO" id="GO:0003700">
    <property type="term" value="F:DNA-binding transcription factor activity"/>
    <property type="evidence" value="ECO:0007669"/>
    <property type="project" value="TreeGrafter"/>
</dbReference>
<protein>
    <submittedName>
        <fullName evidence="3">HTH-type transcriptional regulator PuuR</fullName>
    </submittedName>
</protein>
<dbReference type="InterPro" id="IPR010982">
    <property type="entry name" value="Lambda_DNA-bd_dom_sf"/>
</dbReference>
<dbReference type="GO" id="GO:0003677">
    <property type="term" value="F:DNA binding"/>
    <property type="evidence" value="ECO:0007669"/>
    <property type="project" value="UniProtKB-KW"/>
</dbReference>
<dbReference type="RefSeq" id="WP_146412856.1">
    <property type="nucleotide sequence ID" value="NZ_SJPZ01000001.1"/>
</dbReference>
<dbReference type="InterPro" id="IPR001387">
    <property type="entry name" value="Cro/C1-type_HTH"/>
</dbReference>
<comment type="caution">
    <text evidence="3">The sequence shown here is derived from an EMBL/GenBank/DDBJ whole genome shotgun (WGS) entry which is preliminary data.</text>
</comment>
<organism evidence="3 4">
    <name type="scientific">Crateriforma conspicua</name>
    <dbReference type="NCBI Taxonomy" id="2527996"/>
    <lineage>
        <taxon>Bacteria</taxon>
        <taxon>Pseudomonadati</taxon>
        <taxon>Planctomycetota</taxon>
        <taxon>Planctomycetia</taxon>
        <taxon>Planctomycetales</taxon>
        <taxon>Planctomycetaceae</taxon>
        <taxon>Crateriforma</taxon>
    </lineage>
</organism>